<dbReference type="PANTHER" id="PTHR30158">
    <property type="entry name" value="ACRA/E-RELATED COMPONENT OF DRUG EFFLUX TRANSPORTER"/>
    <property type="match status" value="1"/>
</dbReference>
<name>A0A3B0U257_9ZZZZ</name>
<dbReference type="PANTHER" id="PTHR30158:SF10">
    <property type="entry name" value="CATION EFFLUX PUMP"/>
    <property type="match status" value="1"/>
</dbReference>
<reference evidence="2" key="1">
    <citation type="submission" date="2018-06" db="EMBL/GenBank/DDBJ databases">
        <authorList>
            <person name="Zhirakovskaya E."/>
        </authorList>
    </citation>
    <scope>NUCLEOTIDE SEQUENCE</scope>
</reference>
<organism evidence="2">
    <name type="scientific">hydrothermal vent metagenome</name>
    <dbReference type="NCBI Taxonomy" id="652676"/>
    <lineage>
        <taxon>unclassified sequences</taxon>
        <taxon>metagenomes</taxon>
        <taxon>ecological metagenomes</taxon>
    </lineage>
</organism>
<dbReference type="AlphaFoldDB" id="A0A3B0U257"/>
<dbReference type="GO" id="GO:0046677">
    <property type="term" value="P:response to antibiotic"/>
    <property type="evidence" value="ECO:0007669"/>
    <property type="project" value="TreeGrafter"/>
</dbReference>
<protein>
    <recommendedName>
        <fullName evidence="1">Multidrug resistance protein MdtA-like barrel-sandwich hybrid domain-containing protein</fullName>
    </recommendedName>
</protein>
<dbReference type="GO" id="GO:0005886">
    <property type="term" value="C:plasma membrane"/>
    <property type="evidence" value="ECO:0007669"/>
    <property type="project" value="TreeGrafter"/>
</dbReference>
<evidence type="ECO:0000259" key="1">
    <source>
        <dbReference type="Pfam" id="PF25917"/>
    </source>
</evidence>
<dbReference type="SUPFAM" id="SSF111369">
    <property type="entry name" value="HlyD-like secretion proteins"/>
    <property type="match status" value="1"/>
</dbReference>
<proteinExistence type="predicted"/>
<accession>A0A3B0U257</accession>
<sequence>MMRYIMSYGAALLLILLIAGWLASGTLIQGGKGPGNGEQEIIGLIETNENGPVRRLFTSLGLIEPDPLETDQLADATIATIEEVQASEDETASTQEIQNLQTVRYENFLAQIMPIEVELRGQTEANAVVSVRAQTNGIVNKVHVVKGQAVVPGDLLCSIDRGTREAKLSQAEASLAQAEASQQQAQADFDTNLSLREKGLSAANTARQVEVALRAADASLRAAIASLDVGKTDL</sequence>
<dbReference type="Gene3D" id="1.10.287.470">
    <property type="entry name" value="Helix hairpin bin"/>
    <property type="match status" value="1"/>
</dbReference>
<dbReference type="EMBL" id="UOEQ01000568">
    <property type="protein sequence ID" value="VAW24945.1"/>
    <property type="molecule type" value="Genomic_DNA"/>
</dbReference>
<dbReference type="Gene3D" id="2.40.50.100">
    <property type="match status" value="1"/>
</dbReference>
<dbReference type="InterPro" id="IPR058625">
    <property type="entry name" value="MdtA-like_BSH"/>
</dbReference>
<feature type="non-terminal residue" evidence="2">
    <location>
        <position position="234"/>
    </location>
</feature>
<dbReference type="Pfam" id="PF25917">
    <property type="entry name" value="BSH_RND"/>
    <property type="match status" value="1"/>
</dbReference>
<feature type="domain" description="Multidrug resistance protein MdtA-like barrel-sandwich hybrid" evidence="1">
    <location>
        <begin position="128"/>
        <end position="167"/>
    </location>
</feature>
<evidence type="ECO:0000313" key="2">
    <source>
        <dbReference type="EMBL" id="VAW24945.1"/>
    </source>
</evidence>
<gene>
    <name evidence="2" type="ORF">MNBD_ALPHA11-1848</name>
</gene>